<dbReference type="InterPro" id="IPR006574">
    <property type="entry name" value="PRY"/>
</dbReference>
<organism evidence="5 6">
    <name type="scientific">Podarcis lilfordi</name>
    <name type="common">Lilford's wall lizard</name>
    <dbReference type="NCBI Taxonomy" id="74358"/>
    <lineage>
        <taxon>Eukaryota</taxon>
        <taxon>Metazoa</taxon>
        <taxon>Chordata</taxon>
        <taxon>Craniata</taxon>
        <taxon>Vertebrata</taxon>
        <taxon>Euteleostomi</taxon>
        <taxon>Lepidosauria</taxon>
        <taxon>Squamata</taxon>
        <taxon>Bifurcata</taxon>
        <taxon>Unidentata</taxon>
        <taxon>Episquamata</taxon>
        <taxon>Laterata</taxon>
        <taxon>Lacertibaenia</taxon>
        <taxon>Lacertidae</taxon>
        <taxon>Podarcis</taxon>
    </lineage>
</organism>
<dbReference type="SUPFAM" id="SSF49899">
    <property type="entry name" value="Concanavalin A-like lectins/glucanases"/>
    <property type="match status" value="1"/>
</dbReference>
<dbReference type="PRINTS" id="PR01407">
    <property type="entry name" value="BUTYPHLNCDUF"/>
</dbReference>
<dbReference type="Pfam" id="PF13765">
    <property type="entry name" value="PRY"/>
    <property type="match status" value="1"/>
</dbReference>
<dbReference type="SMART" id="SM00589">
    <property type="entry name" value="PRY"/>
    <property type="match status" value="1"/>
</dbReference>
<feature type="domain" description="B30.2/SPRY" evidence="4">
    <location>
        <begin position="35"/>
        <end position="226"/>
    </location>
</feature>
<dbReference type="PANTHER" id="PTHR24103">
    <property type="entry name" value="E3 UBIQUITIN-PROTEIN LIGASE TRIM"/>
    <property type="match status" value="1"/>
</dbReference>
<comment type="function">
    <text evidence="3">Neurotoxin that produces dose-dependent hypolocomotion and hyperalgesia in mice. May directly act on the central nervous system, as it is 6500-fold more potent when administered intracerebroventricularly than intraperitoneal.</text>
</comment>
<dbReference type="Gene3D" id="2.60.120.920">
    <property type="match status" value="1"/>
</dbReference>
<evidence type="ECO:0000313" key="6">
    <source>
        <dbReference type="Proteomes" id="UP001178461"/>
    </source>
</evidence>
<dbReference type="InterPro" id="IPR001870">
    <property type="entry name" value="B30.2/SPRY"/>
</dbReference>
<dbReference type="InterPro" id="IPR043136">
    <property type="entry name" value="B30.2/SPRY_sf"/>
</dbReference>
<evidence type="ECO:0000256" key="2">
    <source>
        <dbReference type="ARBA" id="ARBA00022699"/>
    </source>
</evidence>
<protein>
    <recommendedName>
        <fullName evidence="4">B30.2/SPRY domain-containing protein</fullName>
    </recommendedName>
</protein>
<accession>A0AA35JY18</accession>
<dbReference type="InterPro" id="IPR003877">
    <property type="entry name" value="SPRY_dom"/>
</dbReference>
<reference evidence="5" key="1">
    <citation type="submission" date="2022-12" db="EMBL/GenBank/DDBJ databases">
        <authorList>
            <person name="Alioto T."/>
            <person name="Alioto T."/>
            <person name="Gomez Garrido J."/>
        </authorList>
    </citation>
    <scope>NUCLEOTIDE SEQUENCE</scope>
</reference>
<dbReference type="InterPro" id="IPR003879">
    <property type="entry name" value="Butyrophylin_SPRY"/>
</dbReference>
<gene>
    <name evidence="5" type="ORF">PODLI_1B014370</name>
</gene>
<dbReference type="Pfam" id="PF00622">
    <property type="entry name" value="SPRY"/>
    <property type="match status" value="1"/>
</dbReference>
<evidence type="ECO:0000259" key="4">
    <source>
        <dbReference type="PROSITE" id="PS50188"/>
    </source>
</evidence>
<name>A0AA35JY18_9SAUR</name>
<evidence type="ECO:0000313" key="5">
    <source>
        <dbReference type="EMBL" id="CAI5768242.1"/>
    </source>
</evidence>
<evidence type="ECO:0000256" key="1">
    <source>
        <dbReference type="ARBA" id="ARBA00009651"/>
    </source>
</evidence>
<keyword evidence="6" id="KW-1185">Reference proteome</keyword>
<dbReference type="AlphaFoldDB" id="A0AA35JY18"/>
<proteinExistence type="inferred from homology"/>
<dbReference type="InterPro" id="IPR013320">
    <property type="entry name" value="ConA-like_dom_sf"/>
</dbReference>
<dbReference type="InterPro" id="IPR050143">
    <property type="entry name" value="TRIM/RBCC"/>
</dbReference>
<sequence length="226" mass="26832">MWQKVPRREQELRCQLRETFKNPMDFLSKLKRRISKFCIKNPILYVGMKDIKANVTLHPDTARQWLLLYEDQSNVIYRDKYLLVPNNPERFNYWHCVLGHQGFTAGRHFWEVAVESAEGWVLMVASKCEWRRGCFKVRRGGRTWCVRMEEDEYEVSNCHRYSPLSLSEKPRRIRVTLDYEGGCLSFSDAYSGTELYTFSEDSFYGETLLPFIWLWGKAPLSISWGD</sequence>
<keyword evidence="2" id="KW-0528">Neurotoxin</keyword>
<dbReference type="PROSITE" id="PS50188">
    <property type="entry name" value="B302_SPRY"/>
    <property type="match status" value="1"/>
</dbReference>
<dbReference type="Proteomes" id="UP001178461">
    <property type="component" value="Chromosome 2"/>
</dbReference>
<dbReference type="EMBL" id="OX395127">
    <property type="protein sequence ID" value="CAI5768242.1"/>
    <property type="molecule type" value="Genomic_DNA"/>
</dbReference>
<keyword evidence="2" id="KW-0800">Toxin</keyword>
<evidence type="ECO:0000256" key="3">
    <source>
        <dbReference type="ARBA" id="ARBA00034460"/>
    </source>
</evidence>
<comment type="similarity">
    <text evidence="1">Belongs to the ohanin/vespryn family.</text>
</comment>